<proteinExistence type="predicted"/>
<protein>
    <submittedName>
        <fullName evidence="1">Uncharacterized protein</fullName>
    </submittedName>
</protein>
<keyword evidence="2" id="KW-1185">Reference proteome</keyword>
<comment type="caution">
    <text evidence="1">The sequence shown here is derived from an EMBL/GenBank/DDBJ whole genome shotgun (WGS) entry which is preliminary data.</text>
</comment>
<sequence>MYRNIIGLKSHELPGSVMFTLVPLGPSIRSLSLDVLEHFKEKVHSIIEKLGQLISIFVKFNDYIYENMINEEFKKLNCSVQKSYWKTNELIREIWKIFYLEQSNLFKICAENKILFLEFIPNILYFTILNILIKTICWKIYRLSNTRFNVRLSANINRKAVCNSKIPALFSCSILQPHNSYKLAGTRGIKLIFRACVKD</sequence>
<reference evidence="1 2" key="1">
    <citation type="journal article" date="2018" name="Sci. Rep.">
        <title>Genomic signatures of local adaptation to the degree of environmental predictability in rotifers.</title>
        <authorList>
            <person name="Franch-Gras L."/>
            <person name="Hahn C."/>
            <person name="Garcia-Roger E.M."/>
            <person name="Carmona M.J."/>
            <person name="Serra M."/>
            <person name="Gomez A."/>
        </authorList>
    </citation>
    <scope>NUCLEOTIDE SEQUENCE [LARGE SCALE GENOMIC DNA]</scope>
    <source>
        <strain evidence="1">HYR1</strain>
    </source>
</reference>
<accession>A0A3M7SBV4</accession>
<evidence type="ECO:0000313" key="1">
    <source>
        <dbReference type="EMBL" id="RNA33252.1"/>
    </source>
</evidence>
<dbReference type="Proteomes" id="UP000276133">
    <property type="component" value="Unassembled WGS sequence"/>
</dbReference>
<evidence type="ECO:0000313" key="2">
    <source>
        <dbReference type="Proteomes" id="UP000276133"/>
    </source>
</evidence>
<dbReference type="EMBL" id="REGN01001663">
    <property type="protein sequence ID" value="RNA33252.1"/>
    <property type="molecule type" value="Genomic_DNA"/>
</dbReference>
<gene>
    <name evidence="1" type="ORF">BpHYR1_050392</name>
</gene>
<dbReference type="AlphaFoldDB" id="A0A3M7SBV4"/>
<organism evidence="1 2">
    <name type="scientific">Brachionus plicatilis</name>
    <name type="common">Marine rotifer</name>
    <name type="synonym">Brachionus muelleri</name>
    <dbReference type="NCBI Taxonomy" id="10195"/>
    <lineage>
        <taxon>Eukaryota</taxon>
        <taxon>Metazoa</taxon>
        <taxon>Spiralia</taxon>
        <taxon>Gnathifera</taxon>
        <taxon>Rotifera</taxon>
        <taxon>Eurotatoria</taxon>
        <taxon>Monogononta</taxon>
        <taxon>Pseudotrocha</taxon>
        <taxon>Ploima</taxon>
        <taxon>Brachionidae</taxon>
        <taxon>Brachionus</taxon>
    </lineage>
</organism>
<name>A0A3M7SBV4_BRAPC</name>